<evidence type="ECO:0000259" key="1">
    <source>
        <dbReference type="Pfam" id="PF03496"/>
    </source>
</evidence>
<dbReference type="SUPFAM" id="SSF56399">
    <property type="entry name" value="ADP-ribosylation"/>
    <property type="match status" value="1"/>
</dbReference>
<gene>
    <name evidence="2" type="ORF">CON71_26565</name>
</gene>
<dbReference type="PROSITE" id="PS51996">
    <property type="entry name" value="TR_MART"/>
    <property type="match status" value="1"/>
</dbReference>
<dbReference type="GO" id="GO:0005576">
    <property type="term" value="C:extracellular region"/>
    <property type="evidence" value="ECO:0007669"/>
    <property type="project" value="InterPro"/>
</dbReference>
<evidence type="ECO:0000313" key="3">
    <source>
        <dbReference type="Proteomes" id="UP000220702"/>
    </source>
</evidence>
<feature type="domain" description="ADP ribosyltransferase" evidence="1">
    <location>
        <begin position="41"/>
        <end position="231"/>
    </location>
</feature>
<dbReference type="AlphaFoldDB" id="A0A9X6Y830"/>
<dbReference type="Gene3D" id="3.90.176.10">
    <property type="entry name" value="Toxin ADP-ribosyltransferase, Chain A, domain 1"/>
    <property type="match status" value="1"/>
</dbReference>
<name>A0A9X6Y830_BACTU</name>
<comment type="caution">
    <text evidence="2">The sequence shown here is derived from an EMBL/GenBank/DDBJ whole genome shotgun (WGS) entry which is preliminary data.</text>
</comment>
<dbReference type="Pfam" id="PF03496">
    <property type="entry name" value="ADPrib_exo_Tox"/>
    <property type="match status" value="1"/>
</dbReference>
<organism evidence="2 3">
    <name type="scientific">Bacillus thuringiensis</name>
    <dbReference type="NCBI Taxonomy" id="1428"/>
    <lineage>
        <taxon>Bacteria</taxon>
        <taxon>Bacillati</taxon>
        <taxon>Bacillota</taxon>
        <taxon>Bacilli</taxon>
        <taxon>Bacillales</taxon>
        <taxon>Bacillaceae</taxon>
        <taxon>Bacillus</taxon>
        <taxon>Bacillus cereus group</taxon>
    </lineage>
</organism>
<proteinExistence type="predicted"/>
<dbReference type="InterPro" id="IPR016013">
    <property type="entry name" value="Binary_toxinA_clost-typ"/>
</dbReference>
<dbReference type="RefSeq" id="WP_098902509.1">
    <property type="nucleotide sequence ID" value="NZ_NVNL01000054.1"/>
</dbReference>
<dbReference type="Proteomes" id="UP000220702">
    <property type="component" value="Unassembled WGS sequence"/>
</dbReference>
<sequence>MDTVPLCLSLKIHLQNPFNNPSSIGKNKTRARDFGIDTAKAKKWGKKEYSSLKHQLKQEEKNHIKEYTKNASPLNSYLRENDGELGSDKIKNKKIEIIDNALKKIKLKESIIVYRGTDGIIFGEEFQKTLMNGNKVNQNVAKKIMKQFEGTALLERGYLSTSIALANQFIARPVLLELKVPKNSEACYVDPISYYPGQYELLIARNTQYHIDDIRVIANGGSSKLKVTAHLMI</sequence>
<dbReference type="PRINTS" id="PR01390">
    <property type="entry name" value="BINARYTOXINA"/>
</dbReference>
<evidence type="ECO:0000313" key="2">
    <source>
        <dbReference type="EMBL" id="PEA86926.1"/>
    </source>
</evidence>
<accession>A0A9X6Y830</accession>
<protein>
    <submittedName>
        <fullName evidence="2">ADP-ribosyltransferase</fullName>
    </submittedName>
</protein>
<dbReference type="EMBL" id="NVNL01000054">
    <property type="protein sequence ID" value="PEA86926.1"/>
    <property type="molecule type" value="Genomic_DNA"/>
</dbReference>
<dbReference type="InterPro" id="IPR003540">
    <property type="entry name" value="ADP-ribosyltransferase"/>
</dbReference>
<reference evidence="2 3" key="1">
    <citation type="submission" date="2017-09" db="EMBL/GenBank/DDBJ databases">
        <title>Large-scale bioinformatics analysis of Bacillus genomes uncovers conserved roles of natural products in bacterial physiology.</title>
        <authorList>
            <consortium name="Agbiome Team Llc"/>
            <person name="Bleich R.M."/>
            <person name="Grubbs K.J."/>
            <person name="Santa Maria K.C."/>
            <person name="Allen S.E."/>
            <person name="Farag S."/>
            <person name="Shank E.A."/>
            <person name="Bowers A."/>
        </authorList>
    </citation>
    <scope>NUCLEOTIDE SEQUENCE [LARGE SCALE GENOMIC DNA]</scope>
    <source>
        <strain evidence="2 3">AFS089089</strain>
    </source>
</reference>